<dbReference type="GO" id="GO:0005886">
    <property type="term" value="C:plasma membrane"/>
    <property type="evidence" value="ECO:0007669"/>
    <property type="project" value="TreeGrafter"/>
</dbReference>
<feature type="compositionally biased region" description="Polar residues" evidence="9">
    <location>
        <begin position="139"/>
        <end position="150"/>
    </location>
</feature>
<feature type="transmembrane region" description="Helical" evidence="10">
    <location>
        <begin position="370"/>
        <end position="394"/>
    </location>
</feature>
<feature type="region of interest" description="Disordered" evidence="9">
    <location>
        <begin position="1"/>
        <end position="40"/>
    </location>
</feature>
<dbReference type="Proteomes" id="UP000192578">
    <property type="component" value="Unassembled WGS sequence"/>
</dbReference>
<feature type="transmembrane region" description="Helical" evidence="10">
    <location>
        <begin position="476"/>
        <end position="498"/>
    </location>
</feature>
<keyword evidence="3" id="KW-0813">Transport</keyword>
<dbReference type="OrthoDB" id="5791097at2759"/>
<proteinExistence type="inferred from homology"/>
<dbReference type="FunFam" id="1.10.357.20:FF:000001">
    <property type="entry name" value="Solute carrier family 41 member 2"/>
    <property type="match status" value="1"/>
</dbReference>
<evidence type="ECO:0000313" key="13">
    <source>
        <dbReference type="Proteomes" id="UP000192578"/>
    </source>
</evidence>
<feature type="region of interest" description="Disordered" evidence="9">
    <location>
        <begin position="53"/>
        <end position="83"/>
    </location>
</feature>
<feature type="transmembrane region" description="Helical" evidence="10">
    <location>
        <begin position="510"/>
        <end position="530"/>
    </location>
</feature>
<evidence type="ECO:0000256" key="9">
    <source>
        <dbReference type="SAM" id="MobiDB-lite"/>
    </source>
</evidence>
<dbReference type="InterPro" id="IPR045349">
    <property type="entry name" value="SLC41A1-3"/>
</dbReference>
<evidence type="ECO:0000256" key="1">
    <source>
        <dbReference type="ARBA" id="ARBA00004141"/>
    </source>
</evidence>
<evidence type="ECO:0000256" key="4">
    <source>
        <dbReference type="ARBA" id="ARBA00022692"/>
    </source>
</evidence>
<dbReference type="InterPro" id="IPR036739">
    <property type="entry name" value="SLC41_membr_dom_sf"/>
</dbReference>
<sequence length="709" mass="76147">MVSGATELKVMAADPSTEQKMLRNGGGAVSESSATSAPPVNRVLFSSRLLPHTESEAQLIESPVTPGGLSEEDEDSSKRVYFRRPSADPLETVAAAVRKLSGNLASHGDHHHHHHPHQYAKEDRLVVDGGAVTEDESNSTRSSYIESPSTDVDPETLFSRPESSGDDDQREDYHHHQHQPSLSPLVVRHNEKLQVDSSFGSPLGFSSSADSSTIMLDQPEESGGGYLNKSFSNLSDHVMEAGLPAVIVIDGGEDGQPVKGQDGDSPGVEIILAPSGHHLPGKEGLQTLVLQIFIPFLLAGCGMVGAGILLDKAQNWEVFVELTEIFIMVPALLGLKGNLEMTLASRLSTQVNIGGFEDPRRKWRIIGCNVALNQVLATGVGFLASIFAVVVYAINHGGGVVPRNVLLLLGTALISACITSVVQDSVMIFIVLMARRFRLNPDNIATPVAGMIGDVLTLGILVGFSMLYYSALKTNYWWVGPGLTIAIFASLLPMWIIIARKEPTTRHVLLHGWLPVIVAMVISSCAGIILERVLSSGKGFFKGLPVFQPLMNGVGGNIVSVQASRISTYLHVSHQIPGQVPPGYTVCRSPCDTFCSRAGVNARTARLLMLMIVPGHLVFLFLITLVHVGSTSITLRFAVVFLVMAIVQVALLLYTADILTHFVWKRGLDPDSTAIPYLTALGDLLGTGLLALGFYLLWVSGNSNDDVGD</sequence>
<keyword evidence="5" id="KW-0460">Magnesium</keyword>
<feature type="domain" description="SLC41A/MgtE integral membrane" evidence="11">
    <location>
        <begin position="329"/>
        <end position="463"/>
    </location>
</feature>
<name>A0A1W0X1V7_HYPEX</name>
<dbReference type="Gene3D" id="1.10.357.20">
    <property type="entry name" value="SLC41 divalent cation transporters, integral membrane domain"/>
    <property type="match status" value="2"/>
</dbReference>
<keyword evidence="13" id="KW-1185">Reference proteome</keyword>
<dbReference type="SUPFAM" id="SSF161093">
    <property type="entry name" value="MgtE membrane domain-like"/>
    <property type="match status" value="2"/>
</dbReference>
<feature type="transmembrane region" description="Helical" evidence="10">
    <location>
        <begin position="406"/>
        <end position="432"/>
    </location>
</feature>
<gene>
    <name evidence="12" type="ORF">BV898_04613</name>
</gene>
<dbReference type="PANTHER" id="PTHR16228">
    <property type="entry name" value="DIVALENT CATION TRANSPORTER SOLUTE CARRIER FAMILY 41"/>
    <property type="match status" value="1"/>
</dbReference>
<evidence type="ECO:0000256" key="3">
    <source>
        <dbReference type="ARBA" id="ARBA00022448"/>
    </source>
</evidence>
<dbReference type="AlphaFoldDB" id="A0A1W0X1V7"/>
<comment type="caution">
    <text evidence="12">The sequence shown here is derived from an EMBL/GenBank/DDBJ whole genome shotgun (WGS) entry which is preliminary data.</text>
</comment>
<feature type="domain" description="SLC41A/MgtE integral membrane" evidence="11">
    <location>
        <begin position="548"/>
        <end position="691"/>
    </location>
</feature>
<evidence type="ECO:0000313" key="12">
    <source>
        <dbReference type="EMBL" id="OQV21404.1"/>
    </source>
</evidence>
<feature type="transmembrane region" description="Helical" evidence="10">
    <location>
        <begin position="674"/>
        <end position="698"/>
    </location>
</feature>
<comment type="similarity">
    <text evidence="2">Belongs to the SLC41A transporter family.</text>
</comment>
<feature type="transmembrane region" description="Helical" evidence="10">
    <location>
        <begin position="288"/>
        <end position="310"/>
    </location>
</feature>
<dbReference type="PANTHER" id="PTHR16228:SF7">
    <property type="entry name" value="SLC41A_MGTE INTEGRAL MEMBRANE DOMAIN-CONTAINING PROTEIN"/>
    <property type="match status" value="1"/>
</dbReference>
<dbReference type="EMBL" id="MTYJ01000023">
    <property type="protein sequence ID" value="OQV21404.1"/>
    <property type="molecule type" value="Genomic_DNA"/>
</dbReference>
<dbReference type="Pfam" id="PF01769">
    <property type="entry name" value="MgtE"/>
    <property type="match status" value="2"/>
</dbReference>
<organism evidence="12 13">
    <name type="scientific">Hypsibius exemplaris</name>
    <name type="common">Freshwater tardigrade</name>
    <dbReference type="NCBI Taxonomy" id="2072580"/>
    <lineage>
        <taxon>Eukaryota</taxon>
        <taxon>Metazoa</taxon>
        <taxon>Ecdysozoa</taxon>
        <taxon>Tardigrada</taxon>
        <taxon>Eutardigrada</taxon>
        <taxon>Parachela</taxon>
        <taxon>Hypsibioidea</taxon>
        <taxon>Hypsibiidae</taxon>
        <taxon>Hypsibius</taxon>
    </lineage>
</organism>
<reference evidence="13" key="1">
    <citation type="submission" date="2017-01" db="EMBL/GenBank/DDBJ databases">
        <title>Comparative genomics of anhydrobiosis in the tardigrade Hypsibius dujardini.</title>
        <authorList>
            <person name="Yoshida Y."/>
            <person name="Koutsovoulos G."/>
            <person name="Laetsch D."/>
            <person name="Stevens L."/>
            <person name="Kumar S."/>
            <person name="Horikawa D."/>
            <person name="Ishino K."/>
            <person name="Komine S."/>
            <person name="Tomita M."/>
            <person name="Blaxter M."/>
            <person name="Arakawa K."/>
        </authorList>
    </citation>
    <scope>NUCLEOTIDE SEQUENCE [LARGE SCALE GENOMIC DNA]</scope>
    <source>
        <strain evidence="13">Z151</strain>
    </source>
</reference>
<feature type="transmembrane region" description="Helical" evidence="10">
    <location>
        <begin position="633"/>
        <end position="654"/>
    </location>
</feature>
<evidence type="ECO:0000256" key="10">
    <source>
        <dbReference type="SAM" id="Phobius"/>
    </source>
</evidence>
<feature type="transmembrane region" description="Helical" evidence="10">
    <location>
        <begin position="444"/>
        <end position="470"/>
    </location>
</feature>
<protein>
    <submittedName>
        <fullName evidence="12">Solute carrier family 41 member 1</fullName>
    </submittedName>
</protein>
<evidence type="ECO:0000256" key="8">
    <source>
        <dbReference type="ARBA" id="ARBA00023136"/>
    </source>
</evidence>
<evidence type="ECO:0000256" key="6">
    <source>
        <dbReference type="ARBA" id="ARBA00022989"/>
    </source>
</evidence>
<feature type="region of interest" description="Disordered" evidence="9">
    <location>
        <begin position="133"/>
        <end position="186"/>
    </location>
</feature>
<keyword evidence="6 10" id="KW-1133">Transmembrane helix</keyword>
<keyword evidence="4 10" id="KW-0812">Transmembrane</keyword>
<evidence type="ECO:0000256" key="5">
    <source>
        <dbReference type="ARBA" id="ARBA00022842"/>
    </source>
</evidence>
<keyword evidence="7" id="KW-0406">Ion transport</keyword>
<accession>A0A1W0X1V7</accession>
<evidence type="ECO:0000259" key="11">
    <source>
        <dbReference type="Pfam" id="PF01769"/>
    </source>
</evidence>
<evidence type="ECO:0000256" key="7">
    <source>
        <dbReference type="ARBA" id="ARBA00023065"/>
    </source>
</evidence>
<feature type="transmembrane region" description="Helical" evidence="10">
    <location>
        <begin position="607"/>
        <end position="626"/>
    </location>
</feature>
<keyword evidence="8 10" id="KW-0472">Membrane</keyword>
<dbReference type="GO" id="GO:0008324">
    <property type="term" value="F:monoatomic cation transmembrane transporter activity"/>
    <property type="evidence" value="ECO:0007669"/>
    <property type="project" value="InterPro"/>
</dbReference>
<dbReference type="InterPro" id="IPR006667">
    <property type="entry name" value="SLC41_membr_dom"/>
</dbReference>
<evidence type="ECO:0000256" key="2">
    <source>
        <dbReference type="ARBA" id="ARBA00009749"/>
    </source>
</evidence>
<comment type="subcellular location">
    <subcellularLocation>
        <location evidence="1">Membrane</location>
        <topology evidence="1">Multi-pass membrane protein</topology>
    </subcellularLocation>
</comment>